<sequence length="98" mass="10614">MLDMPETAEHYDVELDFSEADTGAPGPGETKRTCVATVSVFRDPADGLRPGLNHQSFYEFSRRLNTTALGMQICCDDVHIDQLRAEATALLAALGDGV</sequence>
<gene>
    <name evidence="1" type="ORF">SNA_38365</name>
</gene>
<organism evidence="1 2">
    <name type="scientific">Streptomyces natalensis ATCC 27448</name>
    <dbReference type="NCBI Taxonomy" id="1240678"/>
    <lineage>
        <taxon>Bacteria</taxon>
        <taxon>Bacillati</taxon>
        <taxon>Actinomycetota</taxon>
        <taxon>Actinomycetes</taxon>
        <taxon>Kitasatosporales</taxon>
        <taxon>Streptomycetaceae</taxon>
        <taxon>Streptomyces</taxon>
    </lineage>
</organism>
<accession>A0A0D7CAP9</accession>
<evidence type="ECO:0000313" key="1">
    <source>
        <dbReference type="EMBL" id="KIZ13323.1"/>
    </source>
</evidence>
<dbReference type="EMBL" id="JRKI01000063">
    <property type="protein sequence ID" value="KIZ13323.1"/>
    <property type="molecule type" value="Genomic_DNA"/>
</dbReference>
<evidence type="ECO:0000313" key="2">
    <source>
        <dbReference type="Proteomes" id="UP000032458"/>
    </source>
</evidence>
<name>A0A0D7CAP9_9ACTN</name>
<comment type="caution">
    <text evidence="1">The sequence shown here is derived from an EMBL/GenBank/DDBJ whole genome shotgun (WGS) entry which is preliminary data.</text>
</comment>
<dbReference type="PATRIC" id="fig|1240678.4.peg.8173"/>
<keyword evidence="2" id="KW-1185">Reference proteome</keyword>
<proteinExistence type="predicted"/>
<dbReference type="AlphaFoldDB" id="A0A0D7CAP9"/>
<reference evidence="1 2" key="1">
    <citation type="submission" date="2014-09" db="EMBL/GenBank/DDBJ databases">
        <title>Draft genome sequence of Streptomyces natalensis ATCC 27448, producer of the antifungal pimaricin.</title>
        <authorList>
            <person name="Mendes M.V."/>
            <person name="Beites T."/>
            <person name="Pires S."/>
            <person name="Santos C.L."/>
            <person name="Moradas-Ferreira P."/>
        </authorList>
    </citation>
    <scope>NUCLEOTIDE SEQUENCE [LARGE SCALE GENOMIC DNA]</scope>
    <source>
        <strain evidence="1 2">ATCC 27448</strain>
    </source>
</reference>
<protein>
    <submittedName>
        <fullName evidence="1">Uncharacterized protein</fullName>
    </submittedName>
</protein>
<dbReference type="Proteomes" id="UP000032458">
    <property type="component" value="Unassembled WGS sequence"/>
</dbReference>